<name>A0A210QK69_MIZYE</name>
<comment type="similarity">
    <text evidence="3 7">Belongs to the glycosyltransferase 10 family.</text>
</comment>
<comment type="pathway">
    <text evidence="2">Protein modification; protein glycosylation.</text>
</comment>
<evidence type="ECO:0000313" key="10">
    <source>
        <dbReference type="Proteomes" id="UP000242188"/>
    </source>
</evidence>
<keyword evidence="5 7" id="KW-0808">Transferase</keyword>
<evidence type="ECO:0000256" key="5">
    <source>
        <dbReference type="ARBA" id="ARBA00022679"/>
    </source>
</evidence>
<accession>A0A210QK69</accession>
<organism evidence="9 10">
    <name type="scientific">Mizuhopecten yessoensis</name>
    <name type="common">Japanese scallop</name>
    <name type="synonym">Patinopecten yessoensis</name>
    <dbReference type="NCBI Taxonomy" id="6573"/>
    <lineage>
        <taxon>Eukaryota</taxon>
        <taxon>Metazoa</taxon>
        <taxon>Spiralia</taxon>
        <taxon>Lophotrochozoa</taxon>
        <taxon>Mollusca</taxon>
        <taxon>Bivalvia</taxon>
        <taxon>Autobranchia</taxon>
        <taxon>Pteriomorphia</taxon>
        <taxon>Pectinida</taxon>
        <taxon>Pectinoidea</taxon>
        <taxon>Pectinidae</taxon>
        <taxon>Mizuhopecten</taxon>
    </lineage>
</organism>
<dbReference type="Pfam" id="PF00852">
    <property type="entry name" value="Glyco_transf_10"/>
    <property type="match status" value="1"/>
</dbReference>
<evidence type="ECO:0000313" key="9">
    <source>
        <dbReference type="EMBL" id="OWF49144.1"/>
    </source>
</evidence>
<evidence type="ECO:0000259" key="8">
    <source>
        <dbReference type="Pfam" id="PF00852"/>
    </source>
</evidence>
<dbReference type="OrthoDB" id="427096at2759"/>
<dbReference type="Gene3D" id="3.40.50.11660">
    <property type="entry name" value="Glycosyl transferase family 10, C-terminal domain"/>
    <property type="match status" value="1"/>
</dbReference>
<comment type="subcellular location">
    <subcellularLocation>
        <location evidence="1">Golgi apparatus membrane</location>
        <topology evidence="1">Single-pass type II membrane protein</topology>
    </subcellularLocation>
    <subcellularLocation>
        <location evidence="7">Golgi apparatus</location>
        <location evidence="7">Golgi stack membrane</location>
        <topology evidence="7">Single-pass type II membrane protein</topology>
    </subcellularLocation>
</comment>
<dbReference type="InterPro" id="IPR038577">
    <property type="entry name" value="GT10-like_C_sf"/>
</dbReference>
<dbReference type="Proteomes" id="UP000242188">
    <property type="component" value="Unassembled WGS sequence"/>
</dbReference>
<dbReference type="PANTHER" id="PTHR48438:SF1">
    <property type="entry name" value="ALPHA-(1,3)-FUCOSYLTRANSFERASE C-RELATED"/>
    <property type="match status" value="1"/>
</dbReference>
<dbReference type="SUPFAM" id="SSF53756">
    <property type="entry name" value="UDP-Glycosyltransferase/glycogen phosphorylase"/>
    <property type="match status" value="1"/>
</dbReference>
<keyword evidence="10" id="KW-1185">Reference proteome</keyword>
<protein>
    <recommendedName>
        <fullName evidence="7">Fucosyltransferase</fullName>
        <ecNumber evidence="7">2.4.1.-</ecNumber>
    </recommendedName>
</protein>
<evidence type="ECO:0000256" key="1">
    <source>
        <dbReference type="ARBA" id="ARBA00004323"/>
    </source>
</evidence>
<dbReference type="UniPathway" id="UPA00378"/>
<keyword evidence="7" id="KW-0812">Transmembrane</keyword>
<evidence type="ECO:0000256" key="6">
    <source>
        <dbReference type="ARBA" id="ARBA00023034"/>
    </source>
</evidence>
<keyword evidence="7" id="KW-0472">Membrane</keyword>
<sequence>MVVAVISDCTDDAGRYRYLNELGKHVTIDYFGNCGNLYCPLGPTAECNSPAYKFRTAFENSNCKDYVTEKFWKSLEQNVIPIVNWKSDQVIKVPENSYINMYDFQSAKELGAYLNRLDYWSGTGTDSCLIWAFKSSNKYTKRSRGISLHFIFGSLILLRMYHILANLRHIKF</sequence>
<dbReference type="EMBL" id="NEDP02003225">
    <property type="protein sequence ID" value="OWF49144.1"/>
    <property type="molecule type" value="Genomic_DNA"/>
</dbReference>
<evidence type="ECO:0000256" key="2">
    <source>
        <dbReference type="ARBA" id="ARBA00004922"/>
    </source>
</evidence>
<feature type="domain" description="Fucosyltransferase C-terminal" evidence="8">
    <location>
        <begin position="1"/>
        <end position="118"/>
    </location>
</feature>
<dbReference type="AlphaFoldDB" id="A0A210QK69"/>
<comment type="caution">
    <text evidence="9">The sequence shown here is derived from an EMBL/GenBank/DDBJ whole genome shotgun (WGS) entry which is preliminary data.</text>
</comment>
<evidence type="ECO:0000256" key="4">
    <source>
        <dbReference type="ARBA" id="ARBA00022676"/>
    </source>
</evidence>
<reference evidence="9 10" key="1">
    <citation type="journal article" date="2017" name="Nat. Ecol. Evol.">
        <title>Scallop genome provides insights into evolution of bilaterian karyotype and development.</title>
        <authorList>
            <person name="Wang S."/>
            <person name="Zhang J."/>
            <person name="Jiao W."/>
            <person name="Li J."/>
            <person name="Xun X."/>
            <person name="Sun Y."/>
            <person name="Guo X."/>
            <person name="Huan P."/>
            <person name="Dong B."/>
            <person name="Zhang L."/>
            <person name="Hu X."/>
            <person name="Sun X."/>
            <person name="Wang J."/>
            <person name="Zhao C."/>
            <person name="Wang Y."/>
            <person name="Wang D."/>
            <person name="Huang X."/>
            <person name="Wang R."/>
            <person name="Lv J."/>
            <person name="Li Y."/>
            <person name="Zhang Z."/>
            <person name="Liu B."/>
            <person name="Lu W."/>
            <person name="Hui Y."/>
            <person name="Liang J."/>
            <person name="Zhou Z."/>
            <person name="Hou R."/>
            <person name="Li X."/>
            <person name="Liu Y."/>
            <person name="Li H."/>
            <person name="Ning X."/>
            <person name="Lin Y."/>
            <person name="Zhao L."/>
            <person name="Xing Q."/>
            <person name="Dou J."/>
            <person name="Li Y."/>
            <person name="Mao J."/>
            <person name="Guo H."/>
            <person name="Dou H."/>
            <person name="Li T."/>
            <person name="Mu C."/>
            <person name="Jiang W."/>
            <person name="Fu Q."/>
            <person name="Fu X."/>
            <person name="Miao Y."/>
            <person name="Liu J."/>
            <person name="Yu Q."/>
            <person name="Li R."/>
            <person name="Liao H."/>
            <person name="Li X."/>
            <person name="Kong Y."/>
            <person name="Jiang Z."/>
            <person name="Chourrout D."/>
            <person name="Li R."/>
            <person name="Bao Z."/>
        </authorList>
    </citation>
    <scope>NUCLEOTIDE SEQUENCE [LARGE SCALE GENOMIC DNA]</scope>
    <source>
        <strain evidence="9 10">PY_sf001</strain>
    </source>
</reference>
<dbReference type="GO" id="GO:0032580">
    <property type="term" value="C:Golgi cisterna membrane"/>
    <property type="evidence" value="ECO:0007669"/>
    <property type="project" value="UniProtKB-SubCell"/>
</dbReference>
<feature type="transmembrane region" description="Helical" evidence="7">
    <location>
        <begin position="146"/>
        <end position="164"/>
    </location>
</feature>
<dbReference type="PANTHER" id="PTHR48438">
    <property type="entry name" value="ALPHA-(1,3)-FUCOSYLTRANSFERASE C-RELATED"/>
    <property type="match status" value="1"/>
</dbReference>
<dbReference type="GO" id="GO:0000139">
    <property type="term" value="C:Golgi membrane"/>
    <property type="evidence" value="ECO:0007669"/>
    <property type="project" value="UniProtKB-SubCell"/>
</dbReference>
<dbReference type="EC" id="2.4.1.-" evidence="7"/>
<gene>
    <name evidence="9" type="ORF">KP79_PYT23978</name>
</gene>
<evidence type="ECO:0000256" key="3">
    <source>
        <dbReference type="ARBA" id="ARBA00008919"/>
    </source>
</evidence>
<keyword evidence="6 7" id="KW-0333">Golgi apparatus</keyword>
<dbReference type="GO" id="GO:0008417">
    <property type="term" value="F:fucosyltransferase activity"/>
    <property type="evidence" value="ECO:0007669"/>
    <property type="project" value="InterPro"/>
</dbReference>
<proteinExistence type="inferred from homology"/>
<keyword evidence="4 7" id="KW-0328">Glycosyltransferase</keyword>
<keyword evidence="7" id="KW-1133">Transmembrane helix</keyword>
<dbReference type="InterPro" id="IPR055270">
    <property type="entry name" value="Glyco_tran_10_C"/>
</dbReference>
<evidence type="ECO:0000256" key="7">
    <source>
        <dbReference type="RuleBase" id="RU003832"/>
    </source>
</evidence>
<dbReference type="InterPro" id="IPR001503">
    <property type="entry name" value="Glyco_trans_10"/>
</dbReference>